<dbReference type="STRING" id="414048.SAMN04489864_11476"/>
<dbReference type="Proteomes" id="UP000199666">
    <property type="component" value="Unassembled WGS sequence"/>
</dbReference>
<keyword evidence="2" id="KW-1185">Reference proteome</keyword>
<accession>A0A1I3AG83</accession>
<name>A0A1I3AG83_9SPHI</name>
<sequence length="84" mass="10036">MNTFPKNNFLFLNMPERLNIKNNGFVAYIRISELPQHEQELFRKWLLADGQTRPVIEEETDPLDCAYPWDYELWKSNPNATHLL</sequence>
<protein>
    <submittedName>
        <fullName evidence="1">Uncharacterized protein</fullName>
    </submittedName>
</protein>
<dbReference type="EMBL" id="FOPP01000014">
    <property type="protein sequence ID" value="SFH48876.1"/>
    <property type="molecule type" value="Genomic_DNA"/>
</dbReference>
<evidence type="ECO:0000313" key="2">
    <source>
        <dbReference type="Proteomes" id="UP000199666"/>
    </source>
</evidence>
<proteinExistence type="predicted"/>
<dbReference type="AlphaFoldDB" id="A0A1I3AG83"/>
<organism evidence="1 2">
    <name type="scientific">Pedobacter insulae</name>
    <dbReference type="NCBI Taxonomy" id="414048"/>
    <lineage>
        <taxon>Bacteria</taxon>
        <taxon>Pseudomonadati</taxon>
        <taxon>Bacteroidota</taxon>
        <taxon>Sphingobacteriia</taxon>
        <taxon>Sphingobacteriales</taxon>
        <taxon>Sphingobacteriaceae</taxon>
        <taxon>Pedobacter</taxon>
    </lineage>
</organism>
<reference evidence="1 2" key="1">
    <citation type="submission" date="2016-10" db="EMBL/GenBank/DDBJ databases">
        <authorList>
            <person name="de Groot N.N."/>
        </authorList>
    </citation>
    <scope>NUCLEOTIDE SEQUENCE [LARGE SCALE GENOMIC DNA]</scope>
    <source>
        <strain evidence="1 2">DSM 18684</strain>
    </source>
</reference>
<evidence type="ECO:0000313" key="1">
    <source>
        <dbReference type="EMBL" id="SFH48876.1"/>
    </source>
</evidence>
<gene>
    <name evidence="1" type="ORF">SAMN04489864_11476</name>
</gene>